<name>A0ABU1K1G0_9PROT</name>
<comment type="caution">
    <text evidence="6">The sequence shown here is derived from an EMBL/GenBank/DDBJ whole genome shotgun (WGS) entry which is preliminary data.</text>
</comment>
<dbReference type="RefSeq" id="WP_309801812.1">
    <property type="nucleotide sequence ID" value="NZ_JAVDPW010000018.1"/>
</dbReference>
<reference evidence="6 7" key="1">
    <citation type="submission" date="2023-07" db="EMBL/GenBank/DDBJ databases">
        <title>Sorghum-associated microbial communities from plants grown in Nebraska, USA.</title>
        <authorList>
            <person name="Schachtman D."/>
        </authorList>
    </citation>
    <scope>NUCLEOTIDE SEQUENCE [LARGE SCALE GENOMIC DNA]</scope>
    <source>
        <strain evidence="6 7">584</strain>
    </source>
</reference>
<evidence type="ECO:0000313" key="7">
    <source>
        <dbReference type="Proteomes" id="UP001262410"/>
    </source>
</evidence>
<dbReference type="PANTHER" id="PTHR43537:SF24">
    <property type="entry name" value="GLUCONATE OPERON TRANSCRIPTIONAL REPRESSOR"/>
    <property type="match status" value="1"/>
</dbReference>
<dbReference type="InterPro" id="IPR000524">
    <property type="entry name" value="Tscrpt_reg_HTH_GntR"/>
</dbReference>
<dbReference type="Proteomes" id="UP001262410">
    <property type="component" value="Unassembled WGS sequence"/>
</dbReference>
<gene>
    <name evidence="6" type="ORF">E9232_006896</name>
</gene>
<accession>A0ABU1K1G0</accession>
<dbReference type="SMART" id="SM00345">
    <property type="entry name" value="HTH_GNTR"/>
    <property type="match status" value="1"/>
</dbReference>
<evidence type="ECO:0000256" key="2">
    <source>
        <dbReference type="ARBA" id="ARBA00023125"/>
    </source>
</evidence>
<dbReference type="SUPFAM" id="SSF46785">
    <property type="entry name" value="Winged helix' DNA-binding domain"/>
    <property type="match status" value="1"/>
</dbReference>
<dbReference type="InterPro" id="IPR008920">
    <property type="entry name" value="TF_FadR/GntR_C"/>
</dbReference>
<dbReference type="EMBL" id="JAVDPW010000018">
    <property type="protein sequence ID" value="MDR6294342.1"/>
    <property type="molecule type" value="Genomic_DNA"/>
</dbReference>
<dbReference type="InterPro" id="IPR011711">
    <property type="entry name" value="GntR_C"/>
</dbReference>
<dbReference type="InterPro" id="IPR036388">
    <property type="entry name" value="WH-like_DNA-bd_sf"/>
</dbReference>
<dbReference type="Gene3D" id="1.10.10.10">
    <property type="entry name" value="Winged helix-like DNA-binding domain superfamily/Winged helix DNA-binding domain"/>
    <property type="match status" value="1"/>
</dbReference>
<dbReference type="PROSITE" id="PS50949">
    <property type="entry name" value="HTH_GNTR"/>
    <property type="match status" value="1"/>
</dbReference>
<dbReference type="Gene3D" id="1.20.120.530">
    <property type="entry name" value="GntR ligand-binding domain-like"/>
    <property type="match status" value="1"/>
</dbReference>
<dbReference type="SMART" id="SM00895">
    <property type="entry name" value="FCD"/>
    <property type="match status" value="1"/>
</dbReference>
<feature type="domain" description="HTH gntR-type" evidence="5">
    <location>
        <begin position="45"/>
        <end position="112"/>
    </location>
</feature>
<evidence type="ECO:0000313" key="6">
    <source>
        <dbReference type="EMBL" id="MDR6294342.1"/>
    </source>
</evidence>
<evidence type="ECO:0000256" key="4">
    <source>
        <dbReference type="SAM" id="MobiDB-lite"/>
    </source>
</evidence>
<keyword evidence="2 6" id="KW-0238">DNA-binding</keyword>
<dbReference type="InterPro" id="IPR036390">
    <property type="entry name" value="WH_DNA-bd_sf"/>
</dbReference>
<keyword evidence="1" id="KW-0805">Transcription regulation</keyword>
<dbReference type="Pfam" id="PF07729">
    <property type="entry name" value="FCD"/>
    <property type="match status" value="1"/>
</dbReference>
<dbReference type="PANTHER" id="PTHR43537">
    <property type="entry name" value="TRANSCRIPTIONAL REGULATOR, GNTR FAMILY"/>
    <property type="match status" value="1"/>
</dbReference>
<dbReference type="SUPFAM" id="SSF48008">
    <property type="entry name" value="GntR ligand-binding domain-like"/>
    <property type="match status" value="1"/>
</dbReference>
<feature type="region of interest" description="Disordered" evidence="4">
    <location>
        <begin position="1"/>
        <end position="38"/>
    </location>
</feature>
<keyword evidence="3" id="KW-0804">Transcription</keyword>
<evidence type="ECO:0000256" key="1">
    <source>
        <dbReference type="ARBA" id="ARBA00023015"/>
    </source>
</evidence>
<sequence length="255" mass="28121">MIAAEDRASSRALSRDKAVRSQKPLIRSHPAADPGEGVPVIHRGASLAEEVYEAIFAQLMALKIPPGGRITVDAVAREFNVSQTPIREALGRLEGEGLVVKTHLVGYSAAPQVSRQRFTELYQLRLLLEPDAACKAATAMTDAALQELTEAAGVMSHAGGPDERARYSRFAREDAVFHDKILAVAGNELIRETLAHQHTHFHIFRLMFHSRVTEEALDEHAAILAAFSRHDPDEAGRAMRTHIERSRDRLLPAFD</sequence>
<proteinExistence type="predicted"/>
<feature type="compositionally biased region" description="Basic and acidic residues" evidence="4">
    <location>
        <begin position="1"/>
        <end position="19"/>
    </location>
</feature>
<evidence type="ECO:0000259" key="5">
    <source>
        <dbReference type="PROSITE" id="PS50949"/>
    </source>
</evidence>
<organism evidence="6 7">
    <name type="scientific">Inquilinus ginsengisoli</name>
    <dbReference type="NCBI Taxonomy" id="363840"/>
    <lineage>
        <taxon>Bacteria</taxon>
        <taxon>Pseudomonadati</taxon>
        <taxon>Pseudomonadota</taxon>
        <taxon>Alphaproteobacteria</taxon>
        <taxon>Rhodospirillales</taxon>
        <taxon>Rhodospirillaceae</taxon>
        <taxon>Inquilinus</taxon>
    </lineage>
</organism>
<protein>
    <submittedName>
        <fullName evidence="6">DNA-binding GntR family transcriptional regulator</fullName>
    </submittedName>
</protein>
<dbReference type="GO" id="GO:0003677">
    <property type="term" value="F:DNA binding"/>
    <property type="evidence" value="ECO:0007669"/>
    <property type="project" value="UniProtKB-KW"/>
</dbReference>
<keyword evidence="7" id="KW-1185">Reference proteome</keyword>
<dbReference type="Pfam" id="PF00392">
    <property type="entry name" value="GntR"/>
    <property type="match status" value="1"/>
</dbReference>
<evidence type="ECO:0000256" key="3">
    <source>
        <dbReference type="ARBA" id="ARBA00023163"/>
    </source>
</evidence>